<feature type="compositionally biased region" description="Low complexity" evidence="1">
    <location>
        <begin position="293"/>
        <end position="305"/>
    </location>
</feature>
<feature type="compositionally biased region" description="Low complexity" evidence="1">
    <location>
        <begin position="151"/>
        <end position="174"/>
    </location>
</feature>
<feature type="region of interest" description="Disordered" evidence="1">
    <location>
        <begin position="1"/>
        <end position="29"/>
    </location>
</feature>
<feature type="compositionally biased region" description="Polar residues" evidence="1">
    <location>
        <begin position="208"/>
        <end position="224"/>
    </location>
</feature>
<proteinExistence type="predicted"/>
<name>A0AAV6WEX5_9LAMI</name>
<dbReference type="AlphaFoldDB" id="A0AAV6WEX5"/>
<evidence type="ECO:0000256" key="1">
    <source>
        <dbReference type="SAM" id="MobiDB-lite"/>
    </source>
</evidence>
<feature type="compositionally biased region" description="Low complexity" evidence="1">
    <location>
        <begin position="314"/>
        <end position="324"/>
    </location>
</feature>
<accession>A0AAV6WEX5</accession>
<feature type="region of interest" description="Disordered" evidence="1">
    <location>
        <begin position="109"/>
        <end position="373"/>
    </location>
</feature>
<organism evidence="2 3">
    <name type="scientific">Buddleja alternifolia</name>
    <dbReference type="NCBI Taxonomy" id="168488"/>
    <lineage>
        <taxon>Eukaryota</taxon>
        <taxon>Viridiplantae</taxon>
        <taxon>Streptophyta</taxon>
        <taxon>Embryophyta</taxon>
        <taxon>Tracheophyta</taxon>
        <taxon>Spermatophyta</taxon>
        <taxon>Magnoliopsida</taxon>
        <taxon>eudicotyledons</taxon>
        <taxon>Gunneridae</taxon>
        <taxon>Pentapetalae</taxon>
        <taxon>asterids</taxon>
        <taxon>lamiids</taxon>
        <taxon>Lamiales</taxon>
        <taxon>Scrophulariaceae</taxon>
        <taxon>Buddlejeae</taxon>
        <taxon>Buddleja</taxon>
    </lineage>
</organism>
<feature type="compositionally biased region" description="Basic residues" evidence="1">
    <location>
        <begin position="1057"/>
        <end position="1068"/>
    </location>
</feature>
<protein>
    <submittedName>
        <fullName evidence="2">Uncharacterized protein</fullName>
    </submittedName>
</protein>
<sequence>MPPSPAMRISPGRELRAENHKRGRSLESGIRYREKDDDLALFNEVQNKERDSFLLQSSDDFDDIFSTKLKYFSDGKLGISIPARGESSDLLNVEGDKNDYDWLITPPETPLFASLDDETPQASLVPRGRPRSQPVSISRSSTMEKGYRSARGSPSPHRLSPSPRSGGSPLQSRSKPFSATHSSPPPPTFRHSSPSRKLSPPPIKSSPAPRSNTPTPRRMSTGSVGPTAPSRARGTSPIKTSRGNSASPKIKAWQSNIPGFSSEAPPNLRTSLADRPASYVRGSSPASRNGRQSMSPTASRSVSSSHSHERDPFSSYSKGSVASSGDDDVDSLQSNPFSSSDRSAPRSVGSLQNNRVMGFSKKPTKLLSSSAPKRSFDMALRQIDRKGPQNMFRPLLSSVPSSTFYAGKASAHHRSLISRNSSITTSSNASSDLATSGALDTEENEQNQEDVTSDFVKAQYANVHDEVFVMDQADDTLKDDVEIRTVEEIDNFRSEAISELDVAESSSQLHTVTAIDTARVVLDGRYGYLNADGTEDMKLCSICARAFPSSELLIEGNLQLCQECKNFEVNSTVAVFPKMIMAGENTTGDFVQVLEHGSFEILDQSPSIQVSLQTDHVNNIANAGQHSYNESSQDQLTSAIEQMIEKPLDGDKDHHRLTHCGLSSTSNVDVSEGTGISLLLKRSSSGTGHIVQNRSRAASSISYDDFSYVRDSVNSLRSSIGYSSASVSSSTDMGSSRQTEMTHIHRQPSWPKSDMENYRHETPTKHKRSVSSLSGTSSHVLQVASVAPSRLEDSFEVVASNIDDEVLEVIYVDSCEQSRASECAETESTCTHVESTSQLANFHAGDTSVVVLNREEPASRGNDETLTKSSINSMNEEISATHFRASSEGDDDAMAGSCGERMDVAEVPYPGSLDAISEVEIENVDIVSADSQSDVDSTNSKSCTNELMEPSVSVPHDDVVTTTVEEFDISDHAHGVLEESTIMLEDNLGGTKSRSLTLEEATDTILFCSSIVHNLAYEAANIAIDKESPPVEALRPTLTFVGKSNSDRRELRVRTITKRGSKSQKARQRKMETDQKPPSVVSESTEESTPRIVRDPSKDDSMKPPKLESKCNCTIM</sequence>
<feature type="compositionally biased region" description="Basic and acidic residues" evidence="1">
    <location>
        <begin position="753"/>
        <end position="764"/>
    </location>
</feature>
<dbReference type="GO" id="GO:0055028">
    <property type="term" value="C:cortical microtubule"/>
    <property type="evidence" value="ECO:0007669"/>
    <property type="project" value="TreeGrafter"/>
</dbReference>
<feature type="compositionally biased region" description="Polar residues" evidence="1">
    <location>
        <begin position="237"/>
        <end position="259"/>
    </location>
</feature>
<feature type="compositionally biased region" description="Low complexity" evidence="1">
    <location>
        <begin position="421"/>
        <end position="431"/>
    </location>
</feature>
<dbReference type="EMBL" id="WHWC01000017">
    <property type="protein sequence ID" value="KAG8365942.1"/>
    <property type="molecule type" value="Genomic_DNA"/>
</dbReference>
<feature type="compositionally biased region" description="Polar residues" evidence="1">
    <location>
        <begin position="930"/>
        <end position="945"/>
    </location>
</feature>
<dbReference type="Proteomes" id="UP000826271">
    <property type="component" value="Unassembled WGS sequence"/>
</dbReference>
<dbReference type="GO" id="GO:0043622">
    <property type="term" value="P:cortical microtubule organization"/>
    <property type="evidence" value="ECO:0007669"/>
    <property type="project" value="TreeGrafter"/>
</dbReference>
<feature type="compositionally biased region" description="Acidic residues" evidence="1">
    <location>
        <begin position="440"/>
        <end position="450"/>
    </location>
</feature>
<keyword evidence="3" id="KW-1185">Reference proteome</keyword>
<feature type="region of interest" description="Disordered" evidence="1">
    <location>
        <begin position="1057"/>
        <end position="1116"/>
    </location>
</feature>
<feature type="region of interest" description="Disordered" evidence="1">
    <location>
        <begin position="741"/>
        <end position="774"/>
    </location>
</feature>
<comment type="caution">
    <text evidence="2">The sequence shown here is derived from an EMBL/GenBank/DDBJ whole genome shotgun (WGS) entry which is preliminary data.</text>
</comment>
<evidence type="ECO:0000313" key="2">
    <source>
        <dbReference type="EMBL" id="KAG8365942.1"/>
    </source>
</evidence>
<feature type="region of interest" description="Disordered" evidence="1">
    <location>
        <begin position="930"/>
        <end position="949"/>
    </location>
</feature>
<dbReference type="PANTHER" id="PTHR31949:SF3">
    <property type="entry name" value="RUN_FYVE DOMAIN PROTEIN"/>
    <property type="match status" value="1"/>
</dbReference>
<dbReference type="PANTHER" id="PTHR31949">
    <property type="entry name" value="GASTRIC MUCIN-LIKE PROTEIN"/>
    <property type="match status" value="1"/>
</dbReference>
<gene>
    <name evidence="2" type="ORF">BUALT_Bualt17G0024400</name>
</gene>
<feature type="compositionally biased region" description="Basic and acidic residues" evidence="1">
    <location>
        <begin position="1088"/>
        <end position="1109"/>
    </location>
</feature>
<evidence type="ECO:0000313" key="3">
    <source>
        <dbReference type="Proteomes" id="UP000826271"/>
    </source>
</evidence>
<feature type="compositionally biased region" description="Polar residues" evidence="1">
    <location>
        <begin position="332"/>
        <end position="342"/>
    </location>
</feature>
<feature type="compositionally biased region" description="Polar residues" evidence="1">
    <location>
        <begin position="133"/>
        <end position="143"/>
    </location>
</feature>
<feature type="region of interest" description="Disordered" evidence="1">
    <location>
        <begin position="421"/>
        <end position="450"/>
    </location>
</feature>
<reference evidence="2" key="1">
    <citation type="submission" date="2019-10" db="EMBL/GenBank/DDBJ databases">
        <authorList>
            <person name="Zhang R."/>
            <person name="Pan Y."/>
            <person name="Wang J."/>
            <person name="Ma R."/>
            <person name="Yu S."/>
        </authorList>
    </citation>
    <scope>NUCLEOTIDE SEQUENCE</scope>
    <source>
        <strain evidence="2">LA-IB0</strain>
        <tissue evidence="2">Leaf</tissue>
    </source>
</reference>
<feature type="compositionally biased region" description="Basic and acidic residues" evidence="1">
    <location>
        <begin position="11"/>
        <end position="20"/>
    </location>
</feature>